<dbReference type="Gene3D" id="1.20.58.1460">
    <property type="match status" value="1"/>
</dbReference>
<dbReference type="Gene3D" id="1.10.10.10">
    <property type="entry name" value="Winged helix-like DNA-binding domain superfamily/Winged helix DNA-binding domain"/>
    <property type="match status" value="1"/>
</dbReference>
<dbReference type="InterPro" id="IPR012906">
    <property type="entry name" value="PaaX-like_N"/>
</dbReference>
<feature type="domain" description="Transcriptional repressor PaaX-like C-terminal" evidence="2">
    <location>
        <begin position="189"/>
        <end position="282"/>
    </location>
</feature>
<comment type="caution">
    <text evidence="4">The sequence shown here is derived from an EMBL/GenBank/DDBJ whole genome shotgun (WGS) entry which is preliminary data.</text>
</comment>
<dbReference type="PANTHER" id="PTHR30319:SF1">
    <property type="entry name" value="TRANSCRIPTIONAL REPRESSOR PAAX"/>
    <property type="match status" value="1"/>
</dbReference>
<dbReference type="InterPro" id="IPR048846">
    <property type="entry name" value="PaaX-like_central"/>
</dbReference>
<proteinExistence type="predicted"/>
<feature type="domain" description="Transcriptional repressor PaaX-like N-terminal" evidence="1">
    <location>
        <begin position="21"/>
        <end position="87"/>
    </location>
</feature>
<dbReference type="InterPro" id="IPR011965">
    <property type="entry name" value="PaaX_trns_reg"/>
</dbReference>
<dbReference type="AlphaFoldDB" id="A0A0S8FTU4"/>
<organism evidence="4 5">
    <name type="scientific">candidate division WOR_3 bacterium SM23_42</name>
    <dbReference type="NCBI Taxonomy" id="1703779"/>
    <lineage>
        <taxon>Bacteria</taxon>
        <taxon>Bacteria division WOR-3</taxon>
    </lineage>
</organism>
<name>A0A0S8FTU4_UNCW3</name>
<dbReference type="InterPro" id="IPR036388">
    <property type="entry name" value="WH-like_DNA-bd_sf"/>
</dbReference>
<evidence type="ECO:0000259" key="2">
    <source>
        <dbReference type="Pfam" id="PF08223"/>
    </source>
</evidence>
<dbReference type="STRING" id="1703779.AMJ83_08805"/>
<dbReference type="Gene3D" id="3.30.70.2650">
    <property type="match status" value="1"/>
</dbReference>
<dbReference type="Pfam" id="PF08223">
    <property type="entry name" value="PaaX_C"/>
    <property type="match status" value="1"/>
</dbReference>
<protein>
    <recommendedName>
        <fullName evidence="6">PaaX-like C-terminal domain-containing protein</fullName>
    </recommendedName>
</protein>
<dbReference type="PANTHER" id="PTHR30319">
    <property type="entry name" value="PHENYLACETIC ACID REGULATOR-RELATED TRANSCRIPTIONAL REPRESSOR"/>
    <property type="match status" value="1"/>
</dbReference>
<dbReference type="EMBL" id="LJUJ01000021">
    <property type="protein sequence ID" value="KPK62973.1"/>
    <property type="molecule type" value="Genomic_DNA"/>
</dbReference>
<dbReference type="Proteomes" id="UP000051373">
    <property type="component" value="Unassembled WGS sequence"/>
</dbReference>
<evidence type="ECO:0000259" key="1">
    <source>
        <dbReference type="Pfam" id="PF07848"/>
    </source>
</evidence>
<evidence type="ECO:0000259" key="3">
    <source>
        <dbReference type="Pfam" id="PF20803"/>
    </source>
</evidence>
<evidence type="ECO:0000313" key="4">
    <source>
        <dbReference type="EMBL" id="KPK62973.1"/>
    </source>
</evidence>
<sequence>MSKYKRIYEKQHKKIQARFSTIIYTLFGAFIIPRGGQAHVASLIKLVRPLGFSANAIRLGLSRMSRKGVFKVRKVGRRSYYSLSTKGFRWMEQGRVRAFVFEPKSWDGRWRLVVYNVPEKLRVLRDRLRFKLHSLGFANLSTSLWISPYDFFSEIETFTEGKKMSRYIETFEAEYKGKRKIKELVAVVWQLDELARRYQAFIRKYSVMYARHKRPARAGRSIDLADCFGKRFCISAEYVALRLDDPMLPLELLSKDWPGIEAQRLYRKMCDSLKTPADEFVDLVLKR</sequence>
<gene>
    <name evidence="4" type="ORF">AMJ83_08805</name>
</gene>
<dbReference type="Pfam" id="PF20803">
    <property type="entry name" value="PaaX_M"/>
    <property type="match status" value="1"/>
</dbReference>
<dbReference type="SUPFAM" id="SSF46785">
    <property type="entry name" value="Winged helix' DNA-binding domain"/>
    <property type="match status" value="1"/>
</dbReference>
<evidence type="ECO:0000313" key="5">
    <source>
        <dbReference type="Proteomes" id="UP000051373"/>
    </source>
</evidence>
<accession>A0A0S8FTU4</accession>
<evidence type="ECO:0008006" key="6">
    <source>
        <dbReference type="Google" id="ProtNLM"/>
    </source>
</evidence>
<feature type="domain" description="Transcriptional repressor PaaX-like central Cas2-like" evidence="3">
    <location>
        <begin position="104"/>
        <end position="185"/>
    </location>
</feature>
<dbReference type="InterPro" id="IPR013225">
    <property type="entry name" value="PaaX_C"/>
</dbReference>
<dbReference type="Pfam" id="PF07848">
    <property type="entry name" value="PaaX"/>
    <property type="match status" value="1"/>
</dbReference>
<dbReference type="PIRSF" id="PIRSF020623">
    <property type="entry name" value="PaaX"/>
    <property type="match status" value="1"/>
</dbReference>
<reference evidence="4 5" key="1">
    <citation type="journal article" date="2015" name="Microbiome">
        <title>Genomic resolution of linkages in carbon, nitrogen, and sulfur cycling among widespread estuary sediment bacteria.</title>
        <authorList>
            <person name="Baker B.J."/>
            <person name="Lazar C.S."/>
            <person name="Teske A.P."/>
            <person name="Dick G.J."/>
        </authorList>
    </citation>
    <scope>NUCLEOTIDE SEQUENCE [LARGE SCALE GENOMIC DNA]</scope>
    <source>
        <strain evidence="4">SM23_42</strain>
    </source>
</reference>
<dbReference type="GO" id="GO:0006351">
    <property type="term" value="P:DNA-templated transcription"/>
    <property type="evidence" value="ECO:0007669"/>
    <property type="project" value="InterPro"/>
</dbReference>
<dbReference type="InterPro" id="IPR036390">
    <property type="entry name" value="WH_DNA-bd_sf"/>
</dbReference>